<feature type="transmembrane region" description="Helical" evidence="11">
    <location>
        <begin position="228"/>
        <end position="247"/>
    </location>
</feature>
<evidence type="ECO:0000256" key="5">
    <source>
        <dbReference type="ARBA" id="ARBA00022737"/>
    </source>
</evidence>
<evidence type="ECO:0000256" key="3">
    <source>
        <dbReference type="ARBA" id="ARBA00022448"/>
    </source>
</evidence>
<dbReference type="InterPro" id="IPR005282">
    <property type="entry name" value="LC_transporter"/>
</dbReference>
<proteinExistence type="inferred from homology"/>
<evidence type="ECO:0000313" key="12">
    <source>
        <dbReference type="EMBL" id="PRP84464.1"/>
    </source>
</evidence>
<dbReference type="GO" id="GO:0015184">
    <property type="term" value="F:L-cystine transmembrane transporter activity"/>
    <property type="evidence" value="ECO:0007669"/>
    <property type="project" value="TreeGrafter"/>
</dbReference>
<evidence type="ECO:0000256" key="7">
    <source>
        <dbReference type="ARBA" id="ARBA00022989"/>
    </source>
</evidence>
<evidence type="ECO:0000256" key="9">
    <source>
        <dbReference type="ARBA" id="ARBA00023228"/>
    </source>
</evidence>
<feature type="transmembrane region" description="Helical" evidence="11">
    <location>
        <begin position="94"/>
        <end position="114"/>
    </location>
</feature>
<keyword evidence="9" id="KW-0458">Lysosome</keyword>
<dbReference type="InterPro" id="IPR006603">
    <property type="entry name" value="PQ-loop_rpt"/>
</dbReference>
<evidence type="ECO:0000256" key="2">
    <source>
        <dbReference type="ARBA" id="ARBA00006855"/>
    </source>
</evidence>
<dbReference type="PANTHER" id="PTHR13131:SF5">
    <property type="entry name" value="CYSTINOSIN"/>
    <property type="match status" value="1"/>
</dbReference>
<comment type="similarity">
    <text evidence="2">Belongs to the cystinosin family.</text>
</comment>
<feature type="transmembrane region" description="Helical" evidence="11">
    <location>
        <begin position="192"/>
        <end position="208"/>
    </location>
</feature>
<dbReference type="InParanoid" id="A0A2P6NKI0"/>
<keyword evidence="4 11" id="KW-0812">Transmembrane</keyword>
<evidence type="ECO:0000256" key="6">
    <source>
        <dbReference type="ARBA" id="ARBA00022847"/>
    </source>
</evidence>
<keyword evidence="6" id="KW-0769">Symport</keyword>
<dbReference type="OrthoDB" id="75720at2759"/>
<evidence type="ECO:0000313" key="13">
    <source>
        <dbReference type="Proteomes" id="UP000241769"/>
    </source>
</evidence>
<evidence type="ECO:0000256" key="10">
    <source>
        <dbReference type="ARBA" id="ARBA00048473"/>
    </source>
</evidence>
<dbReference type="GO" id="GO:0005765">
    <property type="term" value="C:lysosomal membrane"/>
    <property type="evidence" value="ECO:0007669"/>
    <property type="project" value="UniProtKB-SubCell"/>
</dbReference>
<dbReference type="Gene3D" id="1.20.1280.290">
    <property type="match status" value="2"/>
</dbReference>
<gene>
    <name evidence="12" type="ORF">PROFUN_08049</name>
</gene>
<feature type="transmembrane region" description="Helical" evidence="11">
    <location>
        <begin position="151"/>
        <end position="172"/>
    </location>
</feature>
<dbReference type="Pfam" id="PF04193">
    <property type="entry name" value="PQ-loop"/>
    <property type="match status" value="2"/>
</dbReference>
<protein>
    <submittedName>
        <fullName evidence="12">Cystinosin-like</fullName>
    </submittedName>
</protein>
<dbReference type="FunCoup" id="A0A2P6NKI0">
    <property type="interactions" value="260"/>
</dbReference>
<dbReference type="NCBIfam" id="TIGR00951">
    <property type="entry name" value="2A43"/>
    <property type="match status" value="1"/>
</dbReference>
<comment type="catalytic activity">
    <reaction evidence="10">
        <text>L-cystine(out) + H(+)(out) = L-cystine(in) + H(+)(in)</text>
        <dbReference type="Rhea" id="RHEA:66172"/>
        <dbReference type="ChEBI" id="CHEBI:15378"/>
        <dbReference type="ChEBI" id="CHEBI:35491"/>
    </reaction>
    <physiologicalReaction direction="left-to-right" evidence="10">
        <dbReference type="Rhea" id="RHEA:66173"/>
    </physiologicalReaction>
</comment>
<evidence type="ECO:0000256" key="4">
    <source>
        <dbReference type="ARBA" id="ARBA00022692"/>
    </source>
</evidence>
<keyword evidence="3" id="KW-0813">Transport</keyword>
<evidence type="ECO:0000256" key="8">
    <source>
        <dbReference type="ARBA" id="ARBA00023136"/>
    </source>
</evidence>
<feature type="transmembrane region" description="Helical" evidence="11">
    <location>
        <begin position="46"/>
        <end position="70"/>
    </location>
</feature>
<accession>A0A2P6NKI0</accession>
<feature type="transmembrane region" description="Helical" evidence="11">
    <location>
        <begin position="126"/>
        <end position="145"/>
    </location>
</feature>
<comment type="caution">
    <text evidence="12">The sequence shown here is derived from an EMBL/GenBank/DDBJ whole genome shotgun (WGS) entry which is preliminary data.</text>
</comment>
<keyword evidence="5" id="KW-0677">Repeat</keyword>
<keyword evidence="13" id="KW-1185">Reference proteome</keyword>
<dbReference type="EMBL" id="MDYQ01000062">
    <property type="protein sequence ID" value="PRP84464.1"/>
    <property type="molecule type" value="Genomic_DNA"/>
</dbReference>
<keyword evidence="7 11" id="KW-1133">Transmembrane helix</keyword>
<dbReference type="SMART" id="SM00679">
    <property type="entry name" value="CTNS"/>
    <property type="match status" value="2"/>
</dbReference>
<sequence>MTTTPKLGTTGEVLSDILGWSYTVAWSVSFYPQVWKNWRRKSVVGLSFDFTFINVLGFACLSAYTVPFFFADTIKQEYGRTHEGNTSLVTLNDVVFALHALLLSSITLSQLFIFERGDQKVSKWMIMIIVTIILSIVGYLIAAGVKNKIGFWYDFLYFLSFVKLGISTIKLIPQAYMNFKRKSTEGWSIGNILLDLTGAILSIAQLILDGWRKSDWKGVIGNPVKFGLGFVTIFFDILFIFQHYVLYRNNRGYQRHSAWDEGYIENEGAAEGEEDPLNPKKVGHAKIKVTQILGNDDKLHDDSLLNYLKNRDKINEDRV</sequence>
<comment type="subcellular location">
    <subcellularLocation>
        <location evidence="1">Lysosome membrane</location>
        <topology evidence="1">Multi-pass membrane protein</topology>
    </subcellularLocation>
</comment>
<dbReference type="FunFam" id="1.20.1280.290:FF:000016">
    <property type="entry name" value="Cystinosin homolog"/>
    <property type="match status" value="1"/>
</dbReference>
<dbReference type="GO" id="GO:0015293">
    <property type="term" value="F:symporter activity"/>
    <property type="evidence" value="ECO:0007669"/>
    <property type="project" value="UniProtKB-KW"/>
</dbReference>
<dbReference type="AlphaFoldDB" id="A0A2P6NKI0"/>
<reference evidence="12 13" key="1">
    <citation type="journal article" date="2018" name="Genome Biol. Evol.">
        <title>Multiple Roots of Fruiting Body Formation in Amoebozoa.</title>
        <authorList>
            <person name="Hillmann F."/>
            <person name="Forbes G."/>
            <person name="Novohradska S."/>
            <person name="Ferling I."/>
            <person name="Riege K."/>
            <person name="Groth M."/>
            <person name="Westermann M."/>
            <person name="Marz M."/>
            <person name="Spaller T."/>
            <person name="Winckler T."/>
            <person name="Schaap P."/>
            <person name="Glockner G."/>
        </authorList>
    </citation>
    <scope>NUCLEOTIDE SEQUENCE [LARGE SCALE GENOMIC DNA]</scope>
    <source>
        <strain evidence="12 13">Jena</strain>
    </source>
</reference>
<dbReference type="Proteomes" id="UP000241769">
    <property type="component" value="Unassembled WGS sequence"/>
</dbReference>
<name>A0A2P6NKI0_9EUKA</name>
<evidence type="ECO:0000256" key="11">
    <source>
        <dbReference type="SAM" id="Phobius"/>
    </source>
</evidence>
<dbReference type="PANTHER" id="PTHR13131">
    <property type="entry name" value="CYSTINOSIN"/>
    <property type="match status" value="1"/>
</dbReference>
<keyword evidence="8 11" id="KW-0472">Membrane</keyword>
<evidence type="ECO:0000256" key="1">
    <source>
        <dbReference type="ARBA" id="ARBA00004155"/>
    </source>
</evidence>
<organism evidence="12 13">
    <name type="scientific">Planoprotostelium fungivorum</name>
    <dbReference type="NCBI Taxonomy" id="1890364"/>
    <lineage>
        <taxon>Eukaryota</taxon>
        <taxon>Amoebozoa</taxon>
        <taxon>Evosea</taxon>
        <taxon>Variosea</taxon>
        <taxon>Cavosteliida</taxon>
        <taxon>Cavosteliaceae</taxon>
        <taxon>Planoprotostelium</taxon>
    </lineage>
</organism>